<evidence type="ECO:0000313" key="4">
    <source>
        <dbReference type="Proteomes" id="UP000076927"/>
    </source>
</evidence>
<keyword evidence="4" id="KW-1185">Reference proteome</keyword>
<dbReference type="GO" id="GO:0003824">
    <property type="term" value="F:catalytic activity"/>
    <property type="evidence" value="ECO:0007669"/>
    <property type="project" value="InterPro"/>
</dbReference>
<proteinExistence type="inferred from homology"/>
<comment type="similarity">
    <text evidence="1 2">Belongs to the enoyl-CoA hydratase/isomerase family.</text>
</comment>
<dbReference type="Pfam" id="PF00378">
    <property type="entry name" value="ECH_1"/>
    <property type="match status" value="1"/>
</dbReference>
<dbReference type="RefSeq" id="WP_068605505.1">
    <property type="nucleotide sequence ID" value="NZ_CP011388.1"/>
</dbReference>
<dbReference type="STRING" id="1178515.SY83_07110"/>
<dbReference type="PATRIC" id="fig|1178515.4.peg.1416"/>
<dbReference type="PANTHER" id="PTHR43459:SF1">
    <property type="entry name" value="EG:BACN32G11.4 PROTEIN"/>
    <property type="match status" value="1"/>
</dbReference>
<reference evidence="3 4" key="1">
    <citation type="submission" date="2015-01" db="EMBL/GenBank/DDBJ databases">
        <title>Paenibacillus swuensis/DY6/whole genome sequencing.</title>
        <authorList>
            <person name="Kim M.K."/>
            <person name="Srinivasan S."/>
            <person name="Lee J.-J."/>
        </authorList>
    </citation>
    <scope>NUCLEOTIDE SEQUENCE [LARGE SCALE GENOMIC DNA]</scope>
    <source>
        <strain evidence="3 4">DY6</strain>
    </source>
</reference>
<accession>A0A172TGF1</accession>
<gene>
    <name evidence="3" type="ORF">SY83_07110</name>
</gene>
<dbReference type="InterPro" id="IPR001753">
    <property type="entry name" value="Enoyl-CoA_hydra/iso"/>
</dbReference>
<name>A0A172TGF1_9BACL</name>
<dbReference type="InterPro" id="IPR029045">
    <property type="entry name" value="ClpP/crotonase-like_dom_sf"/>
</dbReference>
<dbReference type="EMBL" id="CP011388">
    <property type="protein sequence ID" value="ANE46090.1"/>
    <property type="molecule type" value="Genomic_DNA"/>
</dbReference>
<dbReference type="KEGG" id="pswu:SY83_07110"/>
<dbReference type="Gene3D" id="3.90.226.10">
    <property type="entry name" value="2-enoyl-CoA Hydratase, Chain A, domain 1"/>
    <property type="match status" value="1"/>
</dbReference>
<protein>
    <submittedName>
        <fullName evidence="3">Enoyl-CoA hydratase</fullName>
    </submittedName>
</protein>
<dbReference type="InterPro" id="IPR018376">
    <property type="entry name" value="Enoyl-CoA_hyd/isom_CS"/>
</dbReference>
<evidence type="ECO:0000256" key="1">
    <source>
        <dbReference type="ARBA" id="ARBA00005254"/>
    </source>
</evidence>
<organism evidence="3 4">
    <name type="scientific">Paenibacillus swuensis</name>
    <dbReference type="NCBI Taxonomy" id="1178515"/>
    <lineage>
        <taxon>Bacteria</taxon>
        <taxon>Bacillati</taxon>
        <taxon>Bacillota</taxon>
        <taxon>Bacilli</taxon>
        <taxon>Bacillales</taxon>
        <taxon>Paenibacillaceae</taxon>
        <taxon>Paenibacillus</taxon>
    </lineage>
</organism>
<dbReference type="CDD" id="cd06558">
    <property type="entry name" value="crotonase-like"/>
    <property type="match status" value="1"/>
</dbReference>
<dbReference type="OrthoDB" id="254175at2"/>
<evidence type="ECO:0000256" key="2">
    <source>
        <dbReference type="RuleBase" id="RU003707"/>
    </source>
</evidence>
<dbReference type="InterPro" id="IPR014748">
    <property type="entry name" value="Enoyl-CoA_hydra_C"/>
</dbReference>
<dbReference type="AlphaFoldDB" id="A0A172TGF1"/>
<dbReference type="PROSITE" id="PS00166">
    <property type="entry name" value="ENOYL_COA_HYDRATASE"/>
    <property type="match status" value="1"/>
</dbReference>
<dbReference type="Proteomes" id="UP000076927">
    <property type="component" value="Chromosome"/>
</dbReference>
<dbReference type="Gene3D" id="1.10.12.10">
    <property type="entry name" value="Lyase 2-enoyl-coa Hydratase, Chain A, domain 2"/>
    <property type="match status" value="1"/>
</dbReference>
<dbReference type="PANTHER" id="PTHR43459">
    <property type="entry name" value="ENOYL-COA HYDRATASE"/>
    <property type="match status" value="1"/>
</dbReference>
<sequence length="259" mass="27872">MFDTVNYSVDSGVATIAMNNPNTLNAIHLGMHRDLYAAFTAANEDADVRCIVLTGAGKGFSSGADLSSIRVQGETDYGEYLAQTYNKLLRYMMSIRKPIVAAIHGVAAGAGLSLALACDFRLVTAEAKLTVAFIKIGLIPDAGAHFFLPRLVGLSKALELSALGTVIGGAEAVSIGLANKLLPQDQMDAEVQRFTQHLVSMPTEAFGQMKEIMYKSMDHDLNTVLGWEEAGQRLMGRTEDHKEGVTAFLEKRAPVFKGC</sequence>
<dbReference type="SUPFAM" id="SSF52096">
    <property type="entry name" value="ClpP/crotonase"/>
    <property type="match status" value="1"/>
</dbReference>
<evidence type="ECO:0000313" key="3">
    <source>
        <dbReference type="EMBL" id="ANE46090.1"/>
    </source>
</evidence>